<evidence type="ECO:0000313" key="8">
    <source>
        <dbReference type="Proteomes" id="UP000294830"/>
    </source>
</evidence>
<feature type="transmembrane region" description="Helical" evidence="6">
    <location>
        <begin position="54"/>
        <end position="74"/>
    </location>
</feature>
<evidence type="ECO:0000256" key="4">
    <source>
        <dbReference type="ARBA" id="ARBA00022989"/>
    </source>
</evidence>
<dbReference type="AlphaFoldDB" id="A0A4R2EE66"/>
<feature type="transmembrane region" description="Helical" evidence="6">
    <location>
        <begin position="220"/>
        <end position="238"/>
    </location>
</feature>
<keyword evidence="5 6" id="KW-0472">Membrane</keyword>
<dbReference type="EMBL" id="SLWB01000011">
    <property type="protein sequence ID" value="TCN65426.1"/>
    <property type="molecule type" value="Genomic_DNA"/>
</dbReference>
<dbReference type="GO" id="GO:0005886">
    <property type="term" value="C:plasma membrane"/>
    <property type="evidence" value="ECO:0007669"/>
    <property type="project" value="UniProtKB-SubCell"/>
</dbReference>
<evidence type="ECO:0000256" key="2">
    <source>
        <dbReference type="ARBA" id="ARBA00022475"/>
    </source>
</evidence>
<protein>
    <submittedName>
        <fullName evidence="7">ABC-2 type transport system permease protein</fullName>
    </submittedName>
</protein>
<keyword evidence="8" id="KW-1185">Reference proteome</keyword>
<feature type="transmembrane region" description="Helical" evidence="6">
    <location>
        <begin position="134"/>
        <end position="153"/>
    </location>
</feature>
<comment type="subcellular location">
    <subcellularLocation>
        <location evidence="1">Cell membrane</location>
        <topology evidence="1">Multi-pass membrane protein</topology>
    </subcellularLocation>
</comment>
<evidence type="ECO:0000256" key="1">
    <source>
        <dbReference type="ARBA" id="ARBA00004651"/>
    </source>
</evidence>
<dbReference type="Proteomes" id="UP000294830">
    <property type="component" value="Unassembled WGS sequence"/>
</dbReference>
<dbReference type="InterPro" id="IPR019860">
    <property type="entry name" value="Motility-assoc_ABC_perm_GldF"/>
</dbReference>
<dbReference type="PANTHER" id="PTHR30294:SF29">
    <property type="entry name" value="MULTIDRUG ABC TRANSPORTER PERMEASE YBHS-RELATED"/>
    <property type="match status" value="1"/>
</dbReference>
<keyword evidence="3 6" id="KW-0812">Transmembrane</keyword>
<evidence type="ECO:0000256" key="5">
    <source>
        <dbReference type="ARBA" id="ARBA00023136"/>
    </source>
</evidence>
<proteinExistence type="predicted"/>
<dbReference type="Pfam" id="PF12679">
    <property type="entry name" value="ABC2_membrane_2"/>
    <property type="match status" value="1"/>
</dbReference>
<feature type="transmembrane region" description="Helical" evidence="6">
    <location>
        <begin position="95"/>
        <end position="122"/>
    </location>
</feature>
<evidence type="ECO:0000256" key="3">
    <source>
        <dbReference type="ARBA" id="ARBA00022692"/>
    </source>
</evidence>
<reference evidence="7 8" key="1">
    <citation type="submission" date="2019-03" db="EMBL/GenBank/DDBJ databases">
        <title>Genomic Encyclopedia of Archaeal and Bacterial Type Strains, Phase II (KMG-II): from individual species to whole genera.</title>
        <authorList>
            <person name="Goeker M."/>
        </authorList>
    </citation>
    <scope>NUCLEOTIDE SEQUENCE [LARGE SCALE GENOMIC DNA]</scope>
    <source>
        <strain evidence="7 8">RL-C</strain>
    </source>
</reference>
<name>A0A4R2EE66_9BACT</name>
<sequence length="244" mass="26935">MRSILFKEISTFFSTITGYVAVGIFLAITSWFMWVSPGEYNVIDGGFASLDTLFFIAPWVFLLLVPAVTMRMFAEEKKTGTVELLLTRPLTDLQLVGGKFLGAVVLVLIALIPTLIYLFSVYQLANPVGNVDMGAMWGSFIGLFFLAAVYAAIGVFSSSLTDNQIVSFILAAVLCLFMYIGFDSLASFPFLKSVDSIVVSFGINEHYKSMSKGVIDSRDVIYFVSAIAVFVYATMLKVQSRNWK</sequence>
<dbReference type="GO" id="GO:0140359">
    <property type="term" value="F:ABC-type transporter activity"/>
    <property type="evidence" value="ECO:0007669"/>
    <property type="project" value="InterPro"/>
</dbReference>
<evidence type="ECO:0000313" key="7">
    <source>
        <dbReference type="EMBL" id="TCN65426.1"/>
    </source>
</evidence>
<keyword evidence="2" id="KW-1003">Cell membrane</keyword>
<dbReference type="InterPro" id="IPR051449">
    <property type="entry name" value="ABC-2_transporter_component"/>
</dbReference>
<keyword evidence="4 6" id="KW-1133">Transmembrane helix</keyword>
<gene>
    <name evidence="7" type="ORF">CLV25_111106</name>
</gene>
<accession>A0A4R2EE66</accession>
<feature type="transmembrane region" description="Helical" evidence="6">
    <location>
        <begin position="12"/>
        <end position="34"/>
    </location>
</feature>
<organism evidence="7 8">
    <name type="scientific">Acetobacteroides hydrogenigenes</name>
    <dbReference type="NCBI Taxonomy" id="979970"/>
    <lineage>
        <taxon>Bacteria</taxon>
        <taxon>Pseudomonadati</taxon>
        <taxon>Bacteroidota</taxon>
        <taxon>Bacteroidia</taxon>
        <taxon>Bacteroidales</taxon>
        <taxon>Rikenellaceae</taxon>
        <taxon>Acetobacteroides</taxon>
    </lineage>
</organism>
<feature type="transmembrane region" description="Helical" evidence="6">
    <location>
        <begin position="165"/>
        <end position="182"/>
    </location>
</feature>
<comment type="caution">
    <text evidence="7">The sequence shown here is derived from an EMBL/GenBank/DDBJ whole genome shotgun (WGS) entry which is preliminary data.</text>
</comment>
<dbReference type="OrthoDB" id="9794512at2"/>
<dbReference type="RefSeq" id="WP_131839803.1">
    <property type="nucleotide sequence ID" value="NZ_SLWB01000011.1"/>
</dbReference>
<dbReference type="PANTHER" id="PTHR30294">
    <property type="entry name" value="MEMBRANE COMPONENT OF ABC TRANSPORTER YHHJ-RELATED"/>
    <property type="match status" value="1"/>
</dbReference>
<dbReference type="NCBIfam" id="TIGR03518">
    <property type="entry name" value="ABC_perm_GldF"/>
    <property type="match status" value="1"/>
</dbReference>
<evidence type="ECO:0000256" key="6">
    <source>
        <dbReference type="SAM" id="Phobius"/>
    </source>
</evidence>